<dbReference type="PANTHER" id="PTHR40690">
    <property type="entry name" value="GLL3100 PROTEIN"/>
    <property type="match status" value="1"/>
</dbReference>
<accession>A0A5B9QBU8</accession>
<dbReference type="EMBL" id="CP042913">
    <property type="protein sequence ID" value="QEG36484.1"/>
    <property type="molecule type" value="Genomic_DNA"/>
</dbReference>
<dbReference type="Gene3D" id="3.40.50.300">
    <property type="entry name" value="P-loop containing nucleotide triphosphate hydrolases"/>
    <property type="match status" value="1"/>
</dbReference>
<dbReference type="Gene3D" id="3.40.50.720">
    <property type="entry name" value="NAD(P)-binding Rossmann-like Domain"/>
    <property type="match status" value="1"/>
</dbReference>
<dbReference type="Pfam" id="PF17396">
    <property type="entry name" value="DUF1611_N"/>
    <property type="match status" value="1"/>
</dbReference>
<reference evidence="3 4" key="1">
    <citation type="submission" date="2019-08" db="EMBL/GenBank/DDBJ databases">
        <title>Deep-cultivation of Planctomycetes and their phenomic and genomic characterization uncovers novel biology.</title>
        <authorList>
            <person name="Wiegand S."/>
            <person name="Jogler M."/>
            <person name="Boedeker C."/>
            <person name="Pinto D."/>
            <person name="Vollmers J."/>
            <person name="Rivas-Marin E."/>
            <person name="Kohn T."/>
            <person name="Peeters S.H."/>
            <person name="Heuer A."/>
            <person name="Rast P."/>
            <person name="Oberbeckmann S."/>
            <person name="Bunk B."/>
            <person name="Jeske O."/>
            <person name="Meyerdierks A."/>
            <person name="Storesund J.E."/>
            <person name="Kallscheuer N."/>
            <person name="Luecker S."/>
            <person name="Lage O.M."/>
            <person name="Pohl T."/>
            <person name="Merkel B.J."/>
            <person name="Hornburger P."/>
            <person name="Mueller R.-W."/>
            <person name="Bruemmer F."/>
            <person name="Labrenz M."/>
            <person name="Spormann A.M."/>
            <person name="Op den Camp H."/>
            <person name="Overmann J."/>
            <person name="Amann R."/>
            <person name="Jetten M.S.M."/>
            <person name="Mascher T."/>
            <person name="Medema M.H."/>
            <person name="Devos D.P."/>
            <person name="Kaster A.-K."/>
            <person name="Ovreas L."/>
            <person name="Rohde M."/>
            <person name="Galperin M.Y."/>
            <person name="Jogler C."/>
        </authorList>
    </citation>
    <scope>NUCLEOTIDE SEQUENCE [LARGE SCALE GENOMIC DNA]</scope>
    <source>
        <strain evidence="3 4">Pr1d</strain>
    </source>
</reference>
<dbReference type="AlphaFoldDB" id="A0A5B9QBU8"/>
<dbReference type="InterPro" id="IPR035086">
    <property type="entry name" value="DgcN-like_C"/>
</dbReference>
<evidence type="ECO:0008006" key="5">
    <source>
        <dbReference type="Google" id="ProtNLM"/>
    </source>
</evidence>
<dbReference type="KEGG" id="bgok:Pr1d_37980"/>
<dbReference type="Pfam" id="PF07755">
    <property type="entry name" value="DUF1611"/>
    <property type="match status" value="1"/>
</dbReference>
<dbReference type="InterPro" id="IPR035402">
    <property type="entry name" value="DgcN-like_N"/>
</dbReference>
<evidence type="ECO:0000259" key="1">
    <source>
        <dbReference type="Pfam" id="PF07755"/>
    </source>
</evidence>
<dbReference type="PANTHER" id="PTHR40690:SF1">
    <property type="entry name" value="DUF1611 DOMAIN-CONTAINING PROTEIN"/>
    <property type="match status" value="1"/>
</dbReference>
<feature type="domain" description="D-glutamate N-acetyltransferase-like C-terminal" evidence="1">
    <location>
        <begin position="146"/>
        <end position="337"/>
    </location>
</feature>
<dbReference type="OrthoDB" id="9778498at2"/>
<protein>
    <recommendedName>
        <fullName evidence="5">DUF1611 domain-containing protein</fullName>
    </recommendedName>
</protein>
<dbReference type="SUPFAM" id="SSF52540">
    <property type="entry name" value="P-loop containing nucleoside triphosphate hydrolases"/>
    <property type="match status" value="1"/>
</dbReference>
<dbReference type="InterPro" id="IPR027417">
    <property type="entry name" value="P-loop_NTPase"/>
</dbReference>
<sequence length="347" mass="37646">MVSDSQRRLIILTEGHTEPVTGKTATCVVRYRPEQVVALLDSTQAGKTAQELLNVGGDIPIVGSLEDAPQANVLMLGIAPSGGKIPAPWRSIILAAIRRGMDVISGLHEFLCSDAEFVSAAAEKGVQLIDVRKNNERDVANRIDIREDCLRVHTVGQDCSVGKMLVSLELSNAMKARGIQSKFIATGQTGILVEGDGCPIDCVVADFLSGAVEKMILAHQHNDVLFIEGQGSISHPRYSAVTLGLLHGCLPQAMILCYEVGRKHVYGMEGFPLKPLDQLLRVYETMANLAVPSRVIGVAMNSRKVSAEETEKERERVRQELGLPVCDVIRHGPDELLEPIQAMLGEK</sequence>
<dbReference type="RefSeq" id="WP_148074823.1">
    <property type="nucleotide sequence ID" value="NZ_CP042913.1"/>
</dbReference>
<evidence type="ECO:0000259" key="2">
    <source>
        <dbReference type="Pfam" id="PF17396"/>
    </source>
</evidence>
<dbReference type="Proteomes" id="UP000323917">
    <property type="component" value="Chromosome"/>
</dbReference>
<dbReference type="PIRSF" id="PIRSF026760">
    <property type="entry name" value="UCP026760"/>
    <property type="match status" value="1"/>
</dbReference>
<evidence type="ECO:0000313" key="3">
    <source>
        <dbReference type="EMBL" id="QEG36484.1"/>
    </source>
</evidence>
<feature type="domain" description="D-glutamate N-acetyltransferase-like N-terminal" evidence="2">
    <location>
        <begin position="43"/>
        <end position="133"/>
    </location>
</feature>
<name>A0A5B9QBU8_9BACT</name>
<gene>
    <name evidence="3" type="ORF">Pr1d_37980</name>
</gene>
<organism evidence="3 4">
    <name type="scientific">Bythopirellula goksoeyrii</name>
    <dbReference type="NCBI Taxonomy" id="1400387"/>
    <lineage>
        <taxon>Bacteria</taxon>
        <taxon>Pseudomonadati</taxon>
        <taxon>Planctomycetota</taxon>
        <taxon>Planctomycetia</taxon>
        <taxon>Pirellulales</taxon>
        <taxon>Lacipirellulaceae</taxon>
        <taxon>Bythopirellula</taxon>
    </lineage>
</organism>
<proteinExistence type="predicted"/>
<evidence type="ECO:0000313" key="4">
    <source>
        <dbReference type="Proteomes" id="UP000323917"/>
    </source>
</evidence>
<keyword evidence="4" id="KW-1185">Reference proteome</keyword>
<dbReference type="InterPro" id="IPR011669">
    <property type="entry name" value="DgcN-like"/>
</dbReference>